<comment type="similarity">
    <text evidence="9">Belongs to the MnmA/TRMU family.</text>
</comment>
<dbReference type="SUPFAM" id="SSF52402">
    <property type="entry name" value="Adenine nucleotide alpha hydrolases-like"/>
    <property type="match status" value="1"/>
</dbReference>
<keyword evidence="6 9" id="KW-0694">RNA-binding</keyword>
<dbReference type="CDD" id="cd01998">
    <property type="entry name" value="MnmA_TRMU-like"/>
    <property type="match status" value="1"/>
</dbReference>
<dbReference type="Gene3D" id="2.40.30.10">
    <property type="entry name" value="Translation factors"/>
    <property type="match status" value="1"/>
</dbReference>
<evidence type="ECO:0000256" key="9">
    <source>
        <dbReference type="HAMAP-Rule" id="MF_00144"/>
    </source>
</evidence>
<comment type="function">
    <text evidence="9">Catalyzes the 2-thiolation of uridine at the wobble position (U34) of tRNA, leading to the formation of s(2)U34.</text>
</comment>
<dbReference type="Pfam" id="PF20259">
    <property type="entry name" value="tRNA_Me_trans_M"/>
    <property type="match status" value="1"/>
</dbReference>
<feature type="disulfide bond" description="Alternate" evidence="9">
    <location>
        <begin position="102"/>
        <end position="199"/>
    </location>
</feature>
<feature type="binding site" evidence="9">
    <location>
        <begin position="8"/>
        <end position="15"/>
    </location>
    <ligand>
        <name>ATP</name>
        <dbReference type="ChEBI" id="CHEBI:30616"/>
    </ligand>
</feature>
<dbReference type="GO" id="GO:0005737">
    <property type="term" value="C:cytoplasm"/>
    <property type="evidence" value="ECO:0007669"/>
    <property type="project" value="UniProtKB-SubCell"/>
</dbReference>
<dbReference type="InterPro" id="IPR004506">
    <property type="entry name" value="MnmA-like"/>
</dbReference>
<keyword evidence="4 9" id="KW-0547">Nucleotide-binding</keyword>
<feature type="binding site" evidence="9">
    <location>
        <position position="126"/>
    </location>
    <ligand>
        <name>ATP</name>
        <dbReference type="ChEBI" id="CHEBI:30616"/>
    </ligand>
</feature>
<feature type="active site" description="Nucleophile" evidence="9">
    <location>
        <position position="102"/>
    </location>
</feature>
<feature type="domain" description="tRNA-specific 2-thiouridylase MnmA-like central" evidence="11">
    <location>
        <begin position="219"/>
        <end position="272"/>
    </location>
</feature>
<dbReference type="FunFam" id="3.40.50.620:FF:000115">
    <property type="entry name" value="tRNA-specific 2-thiouridylase MnmA"/>
    <property type="match status" value="1"/>
</dbReference>
<dbReference type="GO" id="GO:0000049">
    <property type="term" value="F:tRNA binding"/>
    <property type="evidence" value="ECO:0007669"/>
    <property type="project" value="UniProtKB-KW"/>
</dbReference>
<sequence>MASRVVLAMSGGVDSSVAAHLLKEQGHEVIGLFMRTGAHAEDAERRSKTCCSATDAVDARNVADRLDIPFYSLDFEPDFKRIMDQFADEYVAGRTPNPCVMCNIWLKFGKLWSYGKQVGADFVATGHYARIKSAPDGSLRVARGIDEAKDQSYVLFGLRRDLLSNVLLPIGEYPKSEVRSIARELGLPVHDKPDSQEICFVPQDDYLEFVRARRPGLDTSGTIVDEDGKELGRHSGIEAFTIGQRRGLGVAVGSPRYVVQIEPTSKTVTVGRRDSLEKQGLIATRFNWQGEVPQAPIPCLAQIRAHHTAVSATVEPLAGDRARVVFETPQLAITPGQVVTVYQDDLVLGGGWIDQSFDISPEVES</sequence>
<dbReference type="EMBL" id="CP155447">
    <property type="protein sequence ID" value="XBH07018.1"/>
    <property type="molecule type" value="Genomic_DNA"/>
</dbReference>
<evidence type="ECO:0000256" key="4">
    <source>
        <dbReference type="ARBA" id="ARBA00022741"/>
    </source>
</evidence>
<dbReference type="PANTHER" id="PTHR11933">
    <property type="entry name" value="TRNA 5-METHYLAMINOMETHYL-2-THIOURIDYLATE -METHYLTRANSFERASE"/>
    <property type="match status" value="1"/>
</dbReference>
<dbReference type="InterPro" id="IPR046885">
    <property type="entry name" value="MnmA-like_C"/>
</dbReference>
<dbReference type="InterPro" id="IPR023382">
    <property type="entry name" value="MnmA-like_central_sf"/>
</dbReference>
<dbReference type="Pfam" id="PF03054">
    <property type="entry name" value="tRNA_Me_trans"/>
    <property type="match status" value="1"/>
</dbReference>
<dbReference type="NCBIfam" id="NF001138">
    <property type="entry name" value="PRK00143.1"/>
    <property type="match status" value="1"/>
</dbReference>
<dbReference type="GO" id="GO:0005524">
    <property type="term" value="F:ATP binding"/>
    <property type="evidence" value="ECO:0007669"/>
    <property type="project" value="UniProtKB-KW"/>
</dbReference>
<keyword evidence="7 9" id="KW-1015">Disulfide bond</keyword>
<keyword evidence="5 9" id="KW-0067">ATP-binding</keyword>
<dbReference type="FunFam" id="2.30.30.280:FF:000001">
    <property type="entry name" value="tRNA-specific 2-thiouridylase MnmA"/>
    <property type="match status" value="1"/>
</dbReference>
<feature type="domain" description="tRNA-specific 2-thiouridylase MnmA-like C-terminal" evidence="10">
    <location>
        <begin position="279"/>
        <end position="353"/>
    </location>
</feature>
<dbReference type="GO" id="GO:0103016">
    <property type="term" value="F:tRNA-uridine 2-sulfurtransferase activity"/>
    <property type="evidence" value="ECO:0007669"/>
    <property type="project" value="UniProtKB-EC"/>
</dbReference>
<evidence type="ECO:0000256" key="7">
    <source>
        <dbReference type="ARBA" id="ARBA00023157"/>
    </source>
</evidence>
<evidence type="ECO:0000256" key="1">
    <source>
        <dbReference type="ARBA" id="ARBA00022555"/>
    </source>
</evidence>
<accession>A0AAU7CPS8</accession>
<evidence type="ECO:0000313" key="12">
    <source>
        <dbReference type="EMBL" id="XBH07018.1"/>
    </source>
</evidence>
<dbReference type="Pfam" id="PF20258">
    <property type="entry name" value="tRNA_Me_trans_C"/>
    <property type="match status" value="1"/>
</dbReference>
<dbReference type="AlphaFoldDB" id="A0AAU7CPS8"/>
<protein>
    <recommendedName>
        <fullName evidence="9">tRNA-specific 2-thiouridylase MnmA</fullName>
        <ecNumber evidence="9">2.8.1.13</ecNumber>
    </recommendedName>
</protein>
<feature type="binding site" evidence="9">
    <location>
        <position position="34"/>
    </location>
    <ligand>
        <name>ATP</name>
        <dbReference type="ChEBI" id="CHEBI:30616"/>
    </ligand>
</feature>
<reference evidence="12" key="1">
    <citation type="submission" date="2024-05" db="EMBL/GenBank/DDBJ databases">
        <title>Planctomycetes of the genus Singulisphaera possess chitinolytic capabilities.</title>
        <authorList>
            <person name="Ivanova A."/>
        </authorList>
    </citation>
    <scope>NUCLEOTIDE SEQUENCE</scope>
    <source>
        <strain evidence="12">Ch08T</strain>
    </source>
</reference>
<keyword evidence="2 9" id="KW-0808">Transferase</keyword>
<keyword evidence="9" id="KW-0963">Cytoplasm</keyword>
<keyword evidence="1 9" id="KW-0820">tRNA-binding</keyword>
<comment type="catalytic activity">
    <reaction evidence="8 9">
        <text>S-sulfanyl-L-cysteinyl-[protein] + uridine(34) in tRNA + AH2 + ATP = 2-thiouridine(34) in tRNA + L-cysteinyl-[protein] + A + AMP + diphosphate + H(+)</text>
        <dbReference type="Rhea" id="RHEA:47032"/>
        <dbReference type="Rhea" id="RHEA-COMP:10131"/>
        <dbReference type="Rhea" id="RHEA-COMP:11726"/>
        <dbReference type="Rhea" id="RHEA-COMP:11727"/>
        <dbReference type="Rhea" id="RHEA-COMP:11728"/>
        <dbReference type="ChEBI" id="CHEBI:13193"/>
        <dbReference type="ChEBI" id="CHEBI:15378"/>
        <dbReference type="ChEBI" id="CHEBI:17499"/>
        <dbReference type="ChEBI" id="CHEBI:29950"/>
        <dbReference type="ChEBI" id="CHEBI:30616"/>
        <dbReference type="ChEBI" id="CHEBI:33019"/>
        <dbReference type="ChEBI" id="CHEBI:61963"/>
        <dbReference type="ChEBI" id="CHEBI:65315"/>
        <dbReference type="ChEBI" id="CHEBI:87170"/>
        <dbReference type="ChEBI" id="CHEBI:456215"/>
        <dbReference type="EC" id="2.8.1.13"/>
    </reaction>
</comment>
<evidence type="ECO:0000259" key="11">
    <source>
        <dbReference type="Pfam" id="PF20259"/>
    </source>
</evidence>
<dbReference type="RefSeq" id="WP_406699863.1">
    <property type="nucleotide sequence ID" value="NZ_CP155447.1"/>
</dbReference>
<evidence type="ECO:0000256" key="3">
    <source>
        <dbReference type="ARBA" id="ARBA00022694"/>
    </source>
</evidence>
<dbReference type="Gene3D" id="3.40.50.620">
    <property type="entry name" value="HUPs"/>
    <property type="match status" value="1"/>
</dbReference>
<dbReference type="HAMAP" id="MF_00144">
    <property type="entry name" value="tRNA_thiouridyl_MnmA"/>
    <property type="match status" value="1"/>
</dbReference>
<dbReference type="Gene3D" id="2.30.30.280">
    <property type="entry name" value="Adenine nucleotide alpha hydrolases-like domains"/>
    <property type="match status" value="1"/>
</dbReference>
<keyword evidence="3 9" id="KW-0819">tRNA processing</keyword>
<comment type="caution">
    <text evidence="9">Lacks conserved residue(s) required for the propagation of feature annotation.</text>
</comment>
<proteinExistence type="inferred from homology"/>
<evidence type="ECO:0000256" key="2">
    <source>
        <dbReference type="ARBA" id="ARBA00022679"/>
    </source>
</evidence>
<feature type="region of interest" description="Interaction with tRNA" evidence="9">
    <location>
        <begin position="149"/>
        <end position="151"/>
    </location>
</feature>
<dbReference type="InterPro" id="IPR046884">
    <property type="entry name" value="MnmA-like_central"/>
</dbReference>
<evidence type="ECO:0000256" key="8">
    <source>
        <dbReference type="ARBA" id="ARBA00051542"/>
    </source>
</evidence>
<feature type="site" description="Interaction with tRNA" evidence="9">
    <location>
        <position position="337"/>
    </location>
</feature>
<comment type="subcellular location">
    <subcellularLocation>
        <location evidence="9">Cytoplasm</location>
    </subcellularLocation>
</comment>
<evidence type="ECO:0000256" key="5">
    <source>
        <dbReference type="ARBA" id="ARBA00022840"/>
    </source>
</evidence>
<dbReference type="NCBIfam" id="TIGR00420">
    <property type="entry name" value="trmU"/>
    <property type="match status" value="1"/>
</dbReference>
<evidence type="ECO:0000256" key="6">
    <source>
        <dbReference type="ARBA" id="ARBA00022884"/>
    </source>
</evidence>
<feature type="active site" description="Cysteine persulfide intermediate" evidence="9">
    <location>
        <position position="199"/>
    </location>
</feature>
<name>A0AAU7CPS8_9BACT</name>
<dbReference type="EC" id="2.8.1.13" evidence="9"/>
<dbReference type="PANTHER" id="PTHR11933:SF5">
    <property type="entry name" value="MITOCHONDRIAL TRNA-SPECIFIC 2-THIOURIDYLASE 1"/>
    <property type="match status" value="1"/>
</dbReference>
<dbReference type="InterPro" id="IPR014729">
    <property type="entry name" value="Rossmann-like_a/b/a_fold"/>
</dbReference>
<feature type="site" description="Interaction with tRNA" evidence="9">
    <location>
        <position position="127"/>
    </location>
</feature>
<organism evidence="12">
    <name type="scientific">Singulisphaera sp. Ch08</name>
    <dbReference type="NCBI Taxonomy" id="3120278"/>
    <lineage>
        <taxon>Bacteria</taxon>
        <taxon>Pseudomonadati</taxon>
        <taxon>Planctomycetota</taxon>
        <taxon>Planctomycetia</taxon>
        <taxon>Isosphaerales</taxon>
        <taxon>Isosphaeraceae</taxon>
        <taxon>Singulisphaera</taxon>
    </lineage>
</organism>
<gene>
    <name evidence="9 12" type="primary">mnmA</name>
    <name evidence="12" type="ORF">V5E97_13540</name>
</gene>
<evidence type="ECO:0000259" key="10">
    <source>
        <dbReference type="Pfam" id="PF20258"/>
    </source>
</evidence>
<dbReference type="GO" id="GO:0002143">
    <property type="term" value="P:tRNA wobble position uridine thiolation"/>
    <property type="evidence" value="ECO:0007669"/>
    <property type="project" value="TreeGrafter"/>
</dbReference>